<feature type="compositionally biased region" description="Basic residues" evidence="1">
    <location>
        <begin position="9"/>
        <end position="20"/>
    </location>
</feature>
<feature type="region of interest" description="Disordered" evidence="1">
    <location>
        <begin position="1"/>
        <end position="20"/>
    </location>
</feature>
<accession>A0A397J1M0</accession>
<dbReference type="EMBL" id="PQFF01000142">
    <property type="protein sequence ID" value="RHZ79164.1"/>
    <property type="molecule type" value="Genomic_DNA"/>
</dbReference>
<evidence type="ECO:0000256" key="1">
    <source>
        <dbReference type="SAM" id="MobiDB-lite"/>
    </source>
</evidence>
<evidence type="ECO:0000313" key="3">
    <source>
        <dbReference type="Proteomes" id="UP000266861"/>
    </source>
</evidence>
<evidence type="ECO:0000313" key="2">
    <source>
        <dbReference type="EMBL" id="RHZ79164.1"/>
    </source>
</evidence>
<organism evidence="2 3">
    <name type="scientific">Diversispora epigaea</name>
    <dbReference type="NCBI Taxonomy" id="1348612"/>
    <lineage>
        <taxon>Eukaryota</taxon>
        <taxon>Fungi</taxon>
        <taxon>Fungi incertae sedis</taxon>
        <taxon>Mucoromycota</taxon>
        <taxon>Glomeromycotina</taxon>
        <taxon>Glomeromycetes</taxon>
        <taxon>Diversisporales</taxon>
        <taxon>Diversisporaceae</taxon>
        <taxon>Diversispora</taxon>
    </lineage>
</organism>
<proteinExistence type="predicted"/>
<comment type="caution">
    <text evidence="2">The sequence shown here is derived from an EMBL/GenBank/DDBJ whole genome shotgun (WGS) entry which is preliminary data.</text>
</comment>
<sequence>MGCNERREKKGKQRRNRRNRRNIDEEWLKIGLIHFYNNNFETIKLEIFEPPTSKFYFISNNLLPQSLSFPQLLHSQNLSSPSISSTVTSTELLNYPSSPLPKNF</sequence>
<dbReference type="AlphaFoldDB" id="A0A397J1M0"/>
<keyword evidence="3" id="KW-1185">Reference proteome</keyword>
<dbReference type="Proteomes" id="UP000266861">
    <property type="component" value="Unassembled WGS sequence"/>
</dbReference>
<protein>
    <submittedName>
        <fullName evidence="2">Uncharacterized protein</fullName>
    </submittedName>
</protein>
<reference evidence="2 3" key="1">
    <citation type="submission" date="2018-08" db="EMBL/GenBank/DDBJ databases">
        <title>Genome and evolution of the arbuscular mycorrhizal fungus Diversispora epigaea (formerly Glomus versiforme) and its bacterial endosymbionts.</title>
        <authorList>
            <person name="Sun X."/>
            <person name="Fei Z."/>
            <person name="Harrison M."/>
        </authorList>
    </citation>
    <scope>NUCLEOTIDE SEQUENCE [LARGE SCALE GENOMIC DNA]</scope>
    <source>
        <strain evidence="2 3">IT104</strain>
    </source>
</reference>
<name>A0A397J1M0_9GLOM</name>
<gene>
    <name evidence="2" type="ORF">Glove_151g78</name>
</gene>